<dbReference type="GO" id="GO:0035999">
    <property type="term" value="P:tetrahydrofolate interconversion"/>
    <property type="evidence" value="ECO:0007669"/>
    <property type="project" value="TreeGrafter"/>
</dbReference>
<comment type="catalytic activity">
    <reaction evidence="5">
        <text>(6S)-5-formyl-5,6,7,8-tetrahydrofolate + ATP = (6R)-5,10-methenyltetrahydrofolate + ADP + phosphate</text>
        <dbReference type="Rhea" id="RHEA:10488"/>
        <dbReference type="ChEBI" id="CHEBI:30616"/>
        <dbReference type="ChEBI" id="CHEBI:43474"/>
        <dbReference type="ChEBI" id="CHEBI:57455"/>
        <dbReference type="ChEBI" id="CHEBI:57457"/>
        <dbReference type="ChEBI" id="CHEBI:456216"/>
        <dbReference type="EC" id="6.3.3.2"/>
    </reaction>
</comment>
<evidence type="ECO:0000256" key="3">
    <source>
        <dbReference type="ARBA" id="ARBA00022840"/>
    </source>
</evidence>
<keyword evidence="5" id="KW-0479">Metal-binding</keyword>
<feature type="binding site" evidence="4">
    <location>
        <begin position="133"/>
        <end position="141"/>
    </location>
    <ligand>
        <name>ATP</name>
        <dbReference type="ChEBI" id="CHEBI:30616"/>
    </ligand>
</feature>
<dbReference type="EMBL" id="CP043939">
    <property type="protein sequence ID" value="QER67071.1"/>
    <property type="molecule type" value="Genomic_DNA"/>
</dbReference>
<dbReference type="EC" id="6.3.3.2" evidence="5"/>
<dbReference type="Proteomes" id="UP000325295">
    <property type="component" value="Chromosome"/>
</dbReference>
<protein>
    <recommendedName>
        <fullName evidence="5">5-formyltetrahydrofolate cyclo-ligase</fullName>
        <ecNumber evidence="5">6.3.3.2</ecNumber>
    </recommendedName>
</protein>
<evidence type="ECO:0000256" key="2">
    <source>
        <dbReference type="ARBA" id="ARBA00022741"/>
    </source>
</evidence>
<comment type="cofactor">
    <cofactor evidence="5">
        <name>Mg(2+)</name>
        <dbReference type="ChEBI" id="CHEBI:18420"/>
    </cofactor>
</comment>
<evidence type="ECO:0000313" key="7">
    <source>
        <dbReference type="Proteomes" id="UP000325295"/>
    </source>
</evidence>
<feature type="binding site" evidence="4">
    <location>
        <position position="56"/>
    </location>
    <ligand>
        <name>substrate</name>
    </ligand>
</feature>
<evidence type="ECO:0000256" key="5">
    <source>
        <dbReference type="RuleBase" id="RU361279"/>
    </source>
</evidence>
<keyword evidence="3 4" id="KW-0067">ATP-binding</keyword>
<accession>A0A5P1X3N5</accession>
<name>A0A5P1X3N5_9LACO</name>
<dbReference type="OrthoDB" id="9801938at2"/>
<sequence>MTSINKKDFRTQQLTNLQAAMHTTQAEATVLTNLLFETDIWQTAQTIGTTISNPIELPTGGIIERALQDKKQVYLPKTMPHRQMAFLEYPGHSQLVKNSFRLLEPAYDETKMNQAVDLMIVPGVAFAQDSHYRVGFGGGYYDRFLANYRGHTVALVPQVMNFETANWPVEDFDIAIDYLITASN</sequence>
<dbReference type="GO" id="GO:0030272">
    <property type="term" value="F:5-formyltetrahydrofolate cyclo-ligase activity"/>
    <property type="evidence" value="ECO:0007669"/>
    <property type="project" value="UniProtKB-EC"/>
</dbReference>
<dbReference type="PIRSF" id="PIRSF006806">
    <property type="entry name" value="FTHF_cligase"/>
    <property type="match status" value="1"/>
</dbReference>
<keyword evidence="5" id="KW-0460">Magnesium</keyword>
<dbReference type="RefSeq" id="WP_150203751.1">
    <property type="nucleotide sequence ID" value="NZ_CP043939.1"/>
</dbReference>
<gene>
    <name evidence="6" type="ORF">F0161_03740</name>
</gene>
<keyword evidence="2 4" id="KW-0547">Nucleotide-binding</keyword>
<dbReference type="InterPro" id="IPR024185">
    <property type="entry name" value="FTHF_cligase-like_sf"/>
</dbReference>
<dbReference type="Pfam" id="PF01812">
    <property type="entry name" value="5-FTHF_cyc-lig"/>
    <property type="match status" value="1"/>
</dbReference>
<dbReference type="InterPro" id="IPR037171">
    <property type="entry name" value="NagB/RpiA_transferase-like"/>
</dbReference>
<dbReference type="InterPro" id="IPR002698">
    <property type="entry name" value="FTHF_cligase"/>
</dbReference>
<evidence type="ECO:0000256" key="1">
    <source>
        <dbReference type="ARBA" id="ARBA00010638"/>
    </source>
</evidence>
<dbReference type="NCBIfam" id="TIGR02727">
    <property type="entry name" value="MTHFS_bact"/>
    <property type="match status" value="1"/>
</dbReference>
<dbReference type="AlphaFoldDB" id="A0A5P1X3N5"/>
<dbReference type="GO" id="GO:0009396">
    <property type="term" value="P:folic acid-containing compound biosynthetic process"/>
    <property type="evidence" value="ECO:0007669"/>
    <property type="project" value="TreeGrafter"/>
</dbReference>
<reference evidence="6 7" key="1">
    <citation type="submission" date="2019-09" db="EMBL/GenBank/DDBJ databases">
        <title>Complete Genome Sequence of Lactobacillus nenjiangensis SH-Y15, isolated from sauerkraut.</title>
        <authorList>
            <person name="Yang H."/>
        </authorList>
    </citation>
    <scope>NUCLEOTIDE SEQUENCE [LARGE SCALE GENOMIC DNA]</scope>
    <source>
        <strain evidence="6 7">SH-Y15</strain>
    </source>
</reference>
<proteinExistence type="inferred from homology"/>
<keyword evidence="7" id="KW-1185">Reference proteome</keyword>
<dbReference type="Gene3D" id="3.40.50.10420">
    <property type="entry name" value="NagB/RpiA/CoA transferase-like"/>
    <property type="match status" value="1"/>
</dbReference>
<evidence type="ECO:0000256" key="4">
    <source>
        <dbReference type="PIRSR" id="PIRSR006806-1"/>
    </source>
</evidence>
<dbReference type="PANTHER" id="PTHR23407">
    <property type="entry name" value="ATPASE INHIBITOR/5-FORMYLTETRAHYDROFOLATE CYCLO-LIGASE"/>
    <property type="match status" value="1"/>
</dbReference>
<dbReference type="KEGG" id="lnn:F0161_03740"/>
<feature type="binding site" evidence="4">
    <location>
        <begin position="6"/>
        <end position="10"/>
    </location>
    <ligand>
        <name>ATP</name>
        <dbReference type="ChEBI" id="CHEBI:30616"/>
    </ligand>
</feature>
<organism evidence="6 7">
    <name type="scientific">Paucilactobacillus nenjiangensis</name>
    <dbReference type="NCBI Taxonomy" id="1296540"/>
    <lineage>
        <taxon>Bacteria</taxon>
        <taxon>Bacillati</taxon>
        <taxon>Bacillota</taxon>
        <taxon>Bacilli</taxon>
        <taxon>Lactobacillales</taxon>
        <taxon>Lactobacillaceae</taxon>
        <taxon>Paucilactobacillus</taxon>
    </lineage>
</organism>
<feature type="binding site" evidence="4">
    <location>
        <position position="51"/>
    </location>
    <ligand>
        <name>substrate</name>
    </ligand>
</feature>
<dbReference type="PANTHER" id="PTHR23407:SF1">
    <property type="entry name" value="5-FORMYLTETRAHYDROFOLATE CYCLO-LIGASE"/>
    <property type="match status" value="1"/>
</dbReference>
<comment type="similarity">
    <text evidence="1 5">Belongs to the 5-formyltetrahydrofolate cyclo-ligase family.</text>
</comment>
<keyword evidence="6" id="KW-0436">Ligase</keyword>
<dbReference type="GO" id="GO:0046872">
    <property type="term" value="F:metal ion binding"/>
    <property type="evidence" value="ECO:0007669"/>
    <property type="project" value="UniProtKB-KW"/>
</dbReference>
<dbReference type="GO" id="GO:0005524">
    <property type="term" value="F:ATP binding"/>
    <property type="evidence" value="ECO:0007669"/>
    <property type="project" value="UniProtKB-KW"/>
</dbReference>
<dbReference type="SUPFAM" id="SSF100950">
    <property type="entry name" value="NagB/RpiA/CoA transferase-like"/>
    <property type="match status" value="1"/>
</dbReference>
<evidence type="ECO:0000313" key="6">
    <source>
        <dbReference type="EMBL" id="QER67071.1"/>
    </source>
</evidence>